<evidence type="ECO:0000313" key="5">
    <source>
        <dbReference type="Proteomes" id="UP001167831"/>
    </source>
</evidence>
<evidence type="ECO:0000256" key="1">
    <source>
        <dbReference type="SAM" id="SignalP"/>
    </source>
</evidence>
<organism evidence="4 6">
    <name type="scientific">Leyella lascolaii</name>
    <dbReference type="NCBI Taxonomy" id="1776379"/>
    <lineage>
        <taxon>Bacteria</taxon>
        <taxon>Pseudomonadati</taxon>
        <taxon>Bacteroidota</taxon>
        <taxon>Bacteroidia</taxon>
        <taxon>Bacteroidales</taxon>
        <taxon>Prevotellaceae</taxon>
        <taxon>Leyella</taxon>
    </lineage>
</organism>
<evidence type="ECO:0000313" key="4">
    <source>
        <dbReference type="EMBL" id="MDN0024201.1"/>
    </source>
</evidence>
<dbReference type="Pfam" id="PF00149">
    <property type="entry name" value="Metallophos"/>
    <property type="match status" value="1"/>
</dbReference>
<evidence type="ECO:0000259" key="2">
    <source>
        <dbReference type="Pfam" id="PF00149"/>
    </source>
</evidence>
<dbReference type="SUPFAM" id="SSF56300">
    <property type="entry name" value="Metallo-dependent phosphatases"/>
    <property type="match status" value="1"/>
</dbReference>
<dbReference type="GO" id="GO:0016787">
    <property type="term" value="F:hydrolase activity"/>
    <property type="evidence" value="ECO:0007669"/>
    <property type="project" value="InterPro"/>
</dbReference>
<proteinExistence type="predicted"/>
<dbReference type="Proteomes" id="UP001167831">
    <property type="component" value="Unassembled WGS sequence"/>
</dbReference>
<gene>
    <name evidence="3" type="ORF">QVN81_01515</name>
    <name evidence="4" type="ORF">QVN84_01505</name>
</gene>
<dbReference type="PANTHER" id="PTHR43143:SF5">
    <property type="entry name" value="SECRETED PROTEIN"/>
    <property type="match status" value="1"/>
</dbReference>
<feature type="signal peptide" evidence="1">
    <location>
        <begin position="1"/>
        <end position="21"/>
    </location>
</feature>
<dbReference type="PANTHER" id="PTHR43143">
    <property type="entry name" value="METALLOPHOSPHOESTERASE, CALCINEURIN SUPERFAMILY"/>
    <property type="match status" value="1"/>
</dbReference>
<dbReference type="InterPro" id="IPR051918">
    <property type="entry name" value="STPP_CPPED1"/>
</dbReference>
<dbReference type="Gene3D" id="3.60.21.10">
    <property type="match status" value="1"/>
</dbReference>
<dbReference type="EMBL" id="JAUEIE010000001">
    <property type="protein sequence ID" value="MDN0021705.1"/>
    <property type="molecule type" value="Genomic_DNA"/>
</dbReference>
<keyword evidence="5" id="KW-1185">Reference proteome</keyword>
<evidence type="ECO:0000313" key="6">
    <source>
        <dbReference type="Proteomes" id="UP001168478"/>
    </source>
</evidence>
<dbReference type="AlphaFoldDB" id="A0AAW7JJE5"/>
<protein>
    <submittedName>
        <fullName evidence="4">Metallophosphoesterase</fullName>
    </submittedName>
</protein>
<dbReference type="InterPro" id="IPR029052">
    <property type="entry name" value="Metallo-depent_PP-like"/>
</dbReference>
<name>A0AAW7JJE5_9BACT</name>
<reference evidence="4" key="2">
    <citation type="submission" date="2023-08" db="EMBL/GenBank/DDBJ databases">
        <title>Identification and characterization of horizontal gene transfer across gut microbiota members of farm animals based on homology search.</title>
        <authorList>
            <person name="Schwarzerova J."/>
            <person name="Nykrynova M."/>
            <person name="Jureckova K."/>
            <person name="Cejkova D."/>
            <person name="Rychlik I."/>
        </authorList>
    </citation>
    <scope>NUCLEOTIDE SEQUENCE</scope>
    <source>
        <strain evidence="4">ET15</strain>
        <strain evidence="3">ET37</strain>
    </source>
</reference>
<evidence type="ECO:0000313" key="3">
    <source>
        <dbReference type="EMBL" id="MDN0021705.1"/>
    </source>
</evidence>
<dbReference type="EMBL" id="JAUEIF010000001">
    <property type="protein sequence ID" value="MDN0024201.1"/>
    <property type="molecule type" value="Genomic_DNA"/>
</dbReference>
<feature type="chain" id="PRO_5043712103" evidence="1">
    <location>
        <begin position="22"/>
        <end position="357"/>
    </location>
</feature>
<accession>A0AAW7JJE5</accession>
<dbReference type="RefSeq" id="WP_273531778.1">
    <property type="nucleotide sequence ID" value="NZ_CALUKV010000011.1"/>
</dbReference>
<sequence length="357" mass="41070">MNMRNIIIATAAMLCSLTATAQDRADRQQLSDPNSFSMILLGDPQGYVKYDINQPIFELTTAWCADNIDNLNIKAVLCTGDLVEQNENIVRNRAMLNQTSKQMWEWASHCMKRLDNKVPYIISTGNHEYGYVRGDEGFTHFPEYFPFERNSKWADCVVSAFPNREGKVSLENAAYEFEDKAWGKMLVIAVEWAPRDEVLNWAKDLADNKYKDHKIMLLLHSFLWERTAERTENEDYRINPRNYGQDVWDKLVFPCKNIELVMCGHTGKPGDFEDNVAYRKDKNSAGKHVHQMMFNVQTLGGGWEGNGGDGWLRILEFMPDGKTIRVSTYSPLFGISPATKHLAHRTGECDRFDMVWE</sequence>
<reference evidence="4" key="1">
    <citation type="submission" date="2023-06" db="EMBL/GenBank/DDBJ databases">
        <authorList>
            <person name="Zeman M."/>
            <person name="Kubasova T."/>
            <person name="Jahodarova E."/>
            <person name="Nykrynova M."/>
            <person name="Rychlik I."/>
        </authorList>
    </citation>
    <scope>NUCLEOTIDE SEQUENCE</scope>
    <source>
        <strain evidence="4">ET15</strain>
        <strain evidence="3">ET37</strain>
    </source>
</reference>
<dbReference type="InterPro" id="IPR004843">
    <property type="entry name" value="Calcineurin-like_PHP"/>
</dbReference>
<keyword evidence="1" id="KW-0732">Signal</keyword>
<comment type="caution">
    <text evidence="4">The sequence shown here is derived from an EMBL/GenBank/DDBJ whole genome shotgun (WGS) entry which is preliminary data.</text>
</comment>
<feature type="domain" description="Calcineurin-like phosphoesterase" evidence="2">
    <location>
        <begin position="60"/>
        <end position="267"/>
    </location>
</feature>
<dbReference type="Proteomes" id="UP001168478">
    <property type="component" value="Unassembled WGS sequence"/>
</dbReference>